<dbReference type="EMBL" id="BGZK01000048">
    <property type="protein sequence ID" value="GBP11933.1"/>
    <property type="molecule type" value="Genomic_DNA"/>
</dbReference>
<accession>A0A4C1TBM6</accession>
<organism evidence="2 3">
    <name type="scientific">Eumeta variegata</name>
    <name type="common">Bagworm moth</name>
    <name type="synonym">Eumeta japonica</name>
    <dbReference type="NCBI Taxonomy" id="151549"/>
    <lineage>
        <taxon>Eukaryota</taxon>
        <taxon>Metazoa</taxon>
        <taxon>Ecdysozoa</taxon>
        <taxon>Arthropoda</taxon>
        <taxon>Hexapoda</taxon>
        <taxon>Insecta</taxon>
        <taxon>Pterygota</taxon>
        <taxon>Neoptera</taxon>
        <taxon>Endopterygota</taxon>
        <taxon>Lepidoptera</taxon>
        <taxon>Glossata</taxon>
        <taxon>Ditrysia</taxon>
        <taxon>Tineoidea</taxon>
        <taxon>Psychidae</taxon>
        <taxon>Oiketicinae</taxon>
        <taxon>Eumeta</taxon>
    </lineage>
</organism>
<dbReference type="Proteomes" id="UP000299102">
    <property type="component" value="Unassembled WGS sequence"/>
</dbReference>
<feature type="compositionally biased region" description="Basic and acidic residues" evidence="1">
    <location>
        <begin position="120"/>
        <end position="142"/>
    </location>
</feature>
<comment type="caution">
    <text evidence="2">The sequence shown here is derived from an EMBL/GenBank/DDBJ whole genome shotgun (WGS) entry which is preliminary data.</text>
</comment>
<feature type="region of interest" description="Disordered" evidence="1">
    <location>
        <begin position="120"/>
        <end position="154"/>
    </location>
</feature>
<evidence type="ECO:0000256" key="1">
    <source>
        <dbReference type="SAM" id="MobiDB-lite"/>
    </source>
</evidence>
<keyword evidence="3" id="KW-1185">Reference proteome</keyword>
<name>A0A4C1TBM6_EUMVA</name>
<proteinExistence type="predicted"/>
<reference evidence="2 3" key="1">
    <citation type="journal article" date="2019" name="Commun. Biol.">
        <title>The bagworm genome reveals a unique fibroin gene that provides high tensile strength.</title>
        <authorList>
            <person name="Kono N."/>
            <person name="Nakamura H."/>
            <person name="Ohtoshi R."/>
            <person name="Tomita M."/>
            <person name="Numata K."/>
            <person name="Arakawa K."/>
        </authorList>
    </citation>
    <scope>NUCLEOTIDE SEQUENCE [LARGE SCALE GENOMIC DNA]</scope>
</reference>
<gene>
    <name evidence="2" type="ORF">EVAR_74557_1</name>
</gene>
<dbReference type="AlphaFoldDB" id="A0A4C1TBM6"/>
<evidence type="ECO:0000313" key="3">
    <source>
        <dbReference type="Proteomes" id="UP000299102"/>
    </source>
</evidence>
<sequence>MREHCVPPEQTLAPVAAERPRGGALIVLFNALHNYLWRLSILEDEMRTKHHCPLYETRKDANTSALSCGETTTETLTDMDIRAKGDSNSVADQKCDIKKVSKEVAQRAVSQAVSAQAKVEEVPKISDKIQSTDHSLEREKQLCRNAPPNQGRSF</sequence>
<evidence type="ECO:0000313" key="2">
    <source>
        <dbReference type="EMBL" id="GBP11933.1"/>
    </source>
</evidence>
<protein>
    <submittedName>
        <fullName evidence="2">Uncharacterized protein</fullName>
    </submittedName>
</protein>